<evidence type="ECO:0000256" key="5">
    <source>
        <dbReference type="SAM" id="Coils"/>
    </source>
</evidence>
<dbReference type="SUPFAM" id="SSF57850">
    <property type="entry name" value="RING/U-box"/>
    <property type="match status" value="1"/>
</dbReference>
<reference evidence="8" key="5">
    <citation type="submission" date="2025-09" db="UniProtKB">
        <authorList>
            <consortium name="Ensembl"/>
        </authorList>
    </citation>
    <scope>IDENTIFICATION</scope>
</reference>
<evidence type="ECO:0000259" key="6">
    <source>
        <dbReference type="PROSITE" id="PS50089"/>
    </source>
</evidence>
<dbReference type="GO" id="GO:0008270">
    <property type="term" value="F:zinc ion binding"/>
    <property type="evidence" value="ECO:0007669"/>
    <property type="project" value="UniProtKB-KW"/>
</dbReference>
<reference evidence="9" key="3">
    <citation type="journal article" date="2014" name="Nature">
        <title>Elephant shark genome provides unique insights into gnathostome evolution.</title>
        <authorList>
            <consortium name="International Elephant Shark Genome Sequencing Consortium"/>
            <person name="Venkatesh B."/>
            <person name="Lee A.P."/>
            <person name="Ravi V."/>
            <person name="Maurya A.K."/>
            <person name="Lian M.M."/>
            <person name="Swann J.B."/>
            <person name="Ohta Y."/>
            <person name="Flajnik M.F."/>
            <person name="Sutoh Y."/>
            <person name="Kasahara M."/>
            <person name="Hoon S."/>
            <person name="Gangu V."/>
            <person name="Roy S.W."/>
            <person name="Irimia M."/>
            <person name="Korzh V."/>
            <person name="Kondrychyn I."/>
            <person name="Lim Z.W."/>
            <person name="Tay B.H."/>
            <person name="Tohari S."/>
            <person name="Kong K.W."/>
            <person name="Ho S."/>
            <person name="Lorente-Galdos B."/>
            <person name="Quilez J."/>
            <person name="Marques-Bonet T."/>
            <person name="Raney B.J."/>
            <person name="Ingham P.W."/>
            <person name="Tay A."/>
            <person name="Hillier L.W."/>
            <person name="Minx P."/>
            <person name="Boehm T."/>
            <person name="Wilson R.K."/>
            <person name="Brenner S."/>
            <person name="Warren W.C."/>
        </authorList>
    </citation>
    <scope>NUCLEOTIDE SEQUENCE [LARGE SCALE GENOMIC DNA]</scope>
</reference>
<sequence length="231" mass="27112">MASRLQSLTEELICPICLDLFTDPVNLDCGHNFCRYCISQSWENKESKACPECRTVLPNSNMRANWALARMVEKTRKLSLAPVETKRRLHCEEHQEELKLFCETDKKLMCVICRDAREHRHHSTRLSIGRSLIYFSVCLNKIFLTADSLENHITAEFAKMHQSLTVREQRVIRELRQREEEILHRMEKNLREIQSNLASVQQKLRVTETDGKRPESHSLTVKQPSDFIDYL</sequence>
<dbReference type="Ensembl" id="ENSCMIT00000005213.1">
    <property type="protein sequence ID" value="ENSCMIP00000005031.1"/>
    <property type="gene ID" value="ENSCMIG00000002979.1"/>
</dbReference>
<feature type="coiled-coil region" evidence="5">
    <location>
        <begin position="172"/>
        <end position="210"/>
    </location>
</feature>
<reference evidence="9" key="2">
    <citation type="journal article" date="2007" name="PLoS Biol.">
        <title>Survey sequencing and comparative analysis of the elephant shark (Callorhinchus milii) genome.</title>
        <authorList>
            <person name="Venkatesh B."/>
            <person name="Kirkness E.F."/>
            <person name="Loh Y.H."/>
            <person name="Halpern A.L."/>
            <person name="Lee A.P."/>
            <person name="Johnson J."/>
            <person name="Dandona N."/>
            <person name="Viswanathan L.D."/>
            <person name="Tay A."/>
            <person name="Venter J.C."/>
            <person name="Strausberg R.L."/>
            <person name="Brenner S."/>
        </authorList>
    </citation>
    <scope>NUCLEOTIDE SEQUENCE [LARGE SCALE GENOMIC DNA]</scope>
</reference>
<dbReference type="PANTHER" id="PTHR24103">
    <property type="entry name" value="E3 UBIQUITIN-PROTEIN LIGASE TRIM"/>
    <property type="match status" value="1"/>
</dbReference>
<dbReference type="InterPro" id="IPR001841">
    <property type="entry name" value="Znf_RING"/>
</dbReference>
<evidence type="ECO:0000256" key="3">
    <source>
        <dbReference type="ARBA" id="ARBA00022833"/>
    </source>
</evidence>
<dbReference type="InParanoid" id="A0A4W3GNF5"/>
<dbReference type="AlphaFoldDB" id="A0A4W3GNF5"/>
<dbReference type="InterPro" id="IPR017907">
    <property type="entry name" value="Znf_RING_CS"/>
</dbReference>
<dbReference type="Gene3D" id="3.30.160.60">
    <property type="entry name" value="Classic Zinc Finger"/>
    <property type="match status" value="1"/>
</dbReference>
<dbReference type="PROSITE" id="PS50089">
    <property type="entry name" value="ZF_RING_2"/>
    <property type="match status" value="1"/>
</dbReference>
<accession>A0A4W3GNF5</accession>
<dbReference type="SMART" id="SM00336">
    <property type="entry name" value="BBOX"/>
    <property type="match status" value="1"/>
</dbReference>
<evidence type="ECO:0000313" key="9">
    <source>
        <dbReference type="Proteomes" id="UP000314986"/>
    </source>
</evidence>
<dbReference type="PROSITE" id="PS50119">
    <property type="entry name" value="ZF_BBOX"/>
    <property type="match status" value="1"/>
</dbReference>
<dbReference type="InterPro" id="IPR050143">
    <property type="entry name" value="TRIM/RBCC"/>
</dbReference>
<keyword evidence="1" id="KW-0479">Metal-binding</keyword>
<evidence type="ECO:0000313" key="8">
    <source>
        <dbReference type="Ensembl" id="ENSCMIP00000005031.1"/>
    </source>
</evidence>
<dbReference type="InterPro" id="IPR000315">
    <property type="entry name" value="Znf_B-box"/>
</dbReference>
<feature type="domain" description="B box-type" evidence="7">
    <location>
        <begin position="86"/>
        <end position="123"/>
    </location>
</feature>
<keyword evidence="5" id="KW-0175">Coiled coil</keyword>
<protein>
    <submittedName>
        <fullName evidence="8">Uncharacterized protein</fullName>
    </submittedName>
</protein>
<evidence type="ECO:0000259" key="7">
    <source>
        <dbReference type="PROSITE" id="PS50119"/>
    </source>
</evidence>
<dbReference type="Pfam" id="PF00643">
    <property type="entry name" value="zf-B_box"/>
    <property type="match status" value="1"/>
</dbReference>
<name>A0A4W3GNF5_CALMI</name>
<dbReference type="PROSITE" id="PS00518">
    <property type="entry name" value="ZF_RING_1"/>
    <property type="match status" value="1"/>
</dbReference>
<proteinExistence type="predicted"/>
<organism evidence="8 9">
    <name type="scientific">Callorhinchus milii</name>
    <name type="common">Ghost shark</name>
    <dbReference type="NCBI Taxonomy" id="7868"/>
    <lineage>
        <taxon>Eukaryota</taxon>
        <taxon>Metazoa</taxon>
        <taxon>Chordata</taxon>
        <taxon>Craniata</taxon>
        <taxon>Vertebrata</taxon>
        <taxon>Chondrichthyes</taxon>
        <taxon>Holocephali</taxon>
        <taxon>Chimaeriformes</taxon>
        <taxon>Callorhinchidae</taxon>
        <taxon>Callorhinchus</taxon>
    </lineage>
</organism>
<reference evidence="8" key="4">
    <citation type="submission" date="2025-08" db="UniProtKB">
        <authorList>
            <consortium name="Ensembl"/>
        </authorList>
    </citation>
    <scope>IDENTIFICATION</scope>
</reference>
<dbReference type="SMART" id="SM00184">
    <property type="entry name" value="RING"/>
    <property type="match status" value="1"/>
</dbReference>
<evidence type="ECO:0000256" key="2">
    <source>
        <dbReference type="ARBA" id="ARBA00022771"/>
    </source>
</evidence>
<feature type="domain" description="RING-type" evidence="6">
    <location>
        <begin position="14"/>
        <end position="54"/>
    </location>
</feature>
<dbReference type="OMA" id="HAGHIRC"/>
<dbReference type="Proteomes" id="UP000314986">
    <property type="component" value="Unassembled WGS sequence"/>
</dbReference>
<keyword evidence="3" id="KW-0862">Zinc</keyword>
<dbReference type="GeneTree" id="ENSGT01030000234583"/>
<dbReference type="InterPro" id="IPR013083">
    <property type="entry name" value="Znf_RING/FYVE/PHD"/>
</dbReference>
<evidence type="ECO:0000256" key="1">
    <source>
        <dbReference type="ARBA" id="ARBA00022723"/>
    </source>
</evidence>
<dbReference type="Gene3D" id="3.30.40.10">
    <property type="entry name" value="Zinc/RING finger domain, C3HC4 (zinc finger)"/>
    <property type="match status" value="1"/>
</dbReference>
<evidence type="ECO:0000256" key="4">
    <source>
        <dbReference type="PROSITE-ProRule" id="PRU00024"/>
    </source>
</evidence>
<keyword evidence="9" id="KW-1185">Reference proteome</keyword>
<reference evidence="9" key="1">
    <citation type="journal article" date="2006" name="Science">
        <title>Ancient noncoding elements conserved in the human genome.</title>
        <authorList>
            <person name="Venkatesh B."/>
            <person name="Kirkness E.F."/>
            <person name="Loh Y.H."/>
            <person name="Halpern A.L."/>
            <person name="Lee A.P."/>
            <person name="Johnson J."/>
            <person name="Dandona N."/>
            <person name="Viswanathan L.D."/>
            <person name="Tay A."/>
            <person name="Venter J.C."/>
            <person name="Strausberg R.L."/>
            <person name="Brenner S."/>
        </authorList>
    </citation>
    <scope>NUCLEOTIDE SEQUENCE [LARGE SCALE GENOMIC DNA]</scope>
</reference>
<keyword evidence="2 4" id="KW-0863">Zinc-finger</keyword>
<dbReference type="SUPFAM" id="SSF57845">
    <property type="entry name" value="B-box zinc-binding domain"/>
    <property type="match status" value="1"/>
</dbReference>
<dbReference type="Pfam" id="PF15227">
    <property type="entry name" value="zf-C3HC4_4"/>
    <property type="match status" value="1"/>
</dbReference>